<sequence>MKTKTTSHGQNTMAITEFQERVYTSLLAIPRGKVCSYGALAKSLSTSPRAVGGALRNNPFAPEVPCHRVIASDGHVGGFMGDWQKAPSTINQTKKLDLLAKEGVYFDDQGRLLVINKSTPSTTKHLKKSSTVTVENNAGGHDSPWFDGPWDLETAKTRLVEIMTNNDKPV</sequence>
<evidence type="ECO:0000256" key="11">
    <source>
        <dbReference type="ARBA" id="ARBA00049348"/>
    </source>
</evidence>
<dbReference type="PANTHER" id="PTHR10815:SF13">
    <property type="entry name" value="METHYLATED-DNA--PROTEIN-CYSTEINE METHYLTRANSFERASE"/>
    <property type="match status" value="1"/>
</dbReference>
<evidence type="ECO:0000256" key="10">
    <source>
        <dbReference type="ARBA" id="ARBA00031621"/>
    </source>
</evidence>
<evidence type="ECO:0000256" key="2">
    <source>
        <dbReference type="ARBA" id="ARBA00008711"/>
    </source>
</evidence>
<dbReference type="GO" id="GO:0003908">
    <property type="term" value="F:methylated-DNA-[protein]-cysteine S-methyltransferase activity"/>
    <property type="evidence" value="ECO:0007669"/>
    <property type="project" value="UniProtKB-EC"/>
</dbReference>
<keyword evidence="6" id="KW-0808">Transferase</keyword>
<protein>
    <recommendedName>
        <fullName evidence="4">Methylated-DNA--protein-cysteine methyltransferase</fullName>
        <ecNumber evidence="3">2.1.1.63</ecNumber>
    </recommendedName>
    <alternativeName>
        <fullName evidence="9">6-O-methylguanine-DNA methyltransferase</fullName>
    </alternativeName>
    <alternativeName>
        <fullName evidence="10">O-6-methylguanine-DNA-alkyltransferase</fullName>
    </alternativeName>
</protein>
<evidence type="ECO:0000256" key="3">
    <source>
        <dbReference type="ARBA" id="ARBA00011918"/>
    </source>
</evidence>
<keyword evidence="5" id="KW-0489">Methyltransferase</keyword>
<evidence type="ECO:0000313" key="13">
    <source>
        <dbReference type="EMBL" id="KIW39981.1"/>
    </source>
</evidence>
<dbReference type="OrthoDB" id="1907495at2759"/>
<evidence type="ECO:0000256" key="8">
    <source>
        <dbReference type="ARBA" id="ARBA00023204"/>
    </source>
</evidence>
<dbReference type="GO" id="GO:0006281">
    <property type="term" value="P:DNA repair"/>
    <property type="evidence" value="ECO:0007669"/>
    <property type="project" value="UniProtKB-KW"/>
</dbReference>
<comment type="catalytic activity">
    <reaction evidence="1">
        <text>a 4-O-methyl-thymidine in DNA + L-cysteinyl-[protein] = a thymidine in DNA + S-methyl-L-cysteinyl-[protein]</text>
        <dbReference type="Rhea" id="RHEA:53428"/>
        <dbReference type="Rhea" id="RHEA-COMP:10131"/>
        <dbReference type="Rhea" id="RHEA-COMP:10132"/>
        <dbReference type="Rhea" id="RHEA-COMP:13555"/>
        <dbReference type="Rhea" id="RHEA-COMP:13556"/>
        <dbReference type="ChEBI" id="CHEBI:29950"/>
        <dbReference type="ChEBI" id="CHEBI:82612"/>
        <dbReference type="ChEBI" id="CHEBI:137386"/>
        <dbReference type="ChEBI" id="CHEBI:137387"/>
        <dbReference type="EC" id="2.1.1.63"/>
    </reaction>
</comment>
<keyword evidence="7" id="KW-0227">DNA damage</keyword>
<dbReference type="HOGENOM" id="CLU_1402455_0_0_1"/>
<evidence type="ECO:0000259" key="12">
    <source>
        <dbReference type="Pfam" id="PF01035"/>
    </source>
</evidence>
<gene>
    <name evidence="13" type="ORF">PV06_08540</name>
</gene>
<dbReference type="NCBIfam" id="TIGR00589">
    <property type="entry name" value="ogt"/>
    <property type="match status" value="1"/>
</dbReference>
<keyword evidence="14" id="KW-1185">Reference proteome</keyword>
<evidence type="ECO:0000256" key="4">
    <source>
        <dbReference type="ARBA" id="ARBA00015377"/>
    </source>
</evidence>
<dbReference type="InterPro" id="IPR036388">
    <property type="entry name" value="WH-like_DNA-bd_sf"/>
</dbReference>
<accession>A0A0D2AIP5</accession>
<dbReference type="PANTHER" id="PTHR10815">
    <property type="entry name" value="METHYLATED-DNA--PROTEIN-CYSTEINE METHYLTRANSFERASE"/>
    <property type="match status" value="1"/>
</dbReference>
<dbReference type="GeneID" id="27360614"/>
<dbReference type="Proteomes" id="UP000053342">
    <property type="component" value="Unassembled WGS sequence"/>
</dbReference>
<dbReference type="RefSeq" id="XP_016260197.1">
    <property type="nucleotide sequence ID" value="XM_016409889.1"/>
</dbReference>
<comment type="catalytic activity">
    <reaction evidence="11">
        <text>a 6-O-methyl-2'-deoxyguanosine in DNA + L-cysteinyl-[protein] = S-methyl-L-cysteinyl-[protein] + a 2'-deoxyguanosine in DNA</text>
        <dbReference type="Rhea" id="RHEA:24000"/>
        <dbReference type="Rhea" id="RHEA-COMP:10131"/>
        <dbReference type="Rhea" id="RHEA-COMP:10132"/>
        <dbReference type="Rhea" id="RHEA-COMP:11367"/>
        <dbReference type="Rhea" id="RHEA-COMP:11368"/>
        <dbReference type="ChEBI" id="CHEBI:29950"/>
        <dbReference type="ChEBI" id="CHEBI:82612"/>
        <dbReference type="ChEBI" id="CHEBI:85445"/>
        <dbReference type="ChEBI" id="CHEBI:85448"/>
        <dbReference type="EC" id="2.1.1.63"/>
    </reaction>
</comment>
<dbReference type="Gene3D" id="1.10.10.10">
    <property type="entry name" value="Winged helix-like DNA-binding domain superfamily/Winged helix DNA-binding domain"/>
    <property type="match status" value="1"/>
</dbReference>
<reference evidence="13 14" key="1">
    <citation type="submission" date="2015-01" db="EMBL/GenBank/DDBJ databases">
        <title>The Genome Sequence of Exophiala oligosperma CBS72588.</title>
        <authorList>
            <consortium name="The Broad Institute Genomics Platform"/>
            <person name="Cuomo C."/>
            <person name="de Hoog S."/>
            <person name="Gorbushina A."/>
            <person name="Stielow B."/>
            <person name="Teixiera M."/>
            <person name="Abouelleil A."/>
            <person name="Chapman S.B."/>
            <person name="Priest M."/>
            <person name="Young S.K."/>
            <person name="Wortman J."/>
            <person name="Nusbaum C."/>
            <person name="Birren B."/>
        </authorList>
    </citation>
    <scope>NUCLEOTIDE SEQUENCE [LARGE SCALE GENOMIC DNA]</scope>
    <source>
        <strain evidence="13 14">CBS 72588</strain>
    </source>
</reference>
<dbReference type="PROSITE" id="PS00374">
    <property type="entry name" value="MGMT"/>
    <property type="match status" value="1"/>
</dbReference>
<dbReference type="InterPro" id="IPR001497">
    <property type="entry name" value="MethylDNA_cys_MeTrfase_AS"/>
</dbReference>
<evidence type="ECO:0000256" key="9">
    <source>
        <dbReference type="ARBA" id="ARBA00030795"/>
    </source>
</evidence>
<keyword evidence="8" id="KW-0234">DNA repair</keyword>
<name>A0A0D2AIP5_9EURO</name>
<evidence type="ECO:0000256" key="5">
    <source>
        <dbReference type="ARBA" id="ARBA00022603"/>
    </source>
</evidence>
<feature type="domain" description="Methylated-DNA-[protein]-cysteine S-methyltransferase DNA binding" evidence="12">
    <location>
        <begin position="17"/>
        <end position="104"/>
    </location>
</feature>
<dbReference type="Pfam" id="PF01035">
    <property type="entry name" value="DNA_binding_1"/>
    <property type="match status" value="1"/>
</dbReference>
<dbReference type="SUPFAM" id="SSF46767">
    <property type="entry name" value="Methylated DNA-protein cysteine methyltransferase, C-terminal domain"/>
    <property type="match status" value="1"/>
</dbReference>
<evidence type="ECO:0000256" key="7">
    <source>
        <dbReference type="ARBA" id="ARBA00022763"/>
    </source>
</evidence>
<dbReference type="CDD" id="cd06445">
    <property type="entry name" value="ATase"/>
    <property type="match status" value="1"/>
</dbReference>
<comment type="similarity">
    <text evidence="2">Belongs to the MGMT family.</text>
</comment>
<dbReference type="EC" id="2.1.1.63" evidence="3"/>
<dbReference type="InterPro" id="IPR036217">
    <property type="entry name" value="MethylDNA_cys_MeTrfase_DNAb"/>
</dbReference>
<dbReference type="AlphaFoldDB" id="A0A0D2AIP5"/>
<dbReference type="InterPro" id="IPR014048">
    <property type="entry name" value="MethylDNA_cys_MeTrfase_DNA-bd"/>
</dbReference>
<dbReference type="EMBL" id="KN847339">
    <property type="protein sequence ID" value="KIW39981.1"/>
    <property type="molecule type" value="Genomic_DNA"/>
</dbReference>
<dbReference type="STRING" id="215243.A0A0D2AIP5"/>
<evidence type="ECO:0000313" key="14">
    <source>
        <dbReference type="Proteomes" id="UP000053342"/>
    </source>
</evidence>
<evidence type="ECO:0000256" key="1">
    <source>
        <dbReference type="ARBA" id="ARBA00001286"/>
    </source>
</evidence>
<organism evidence="13 14">
    <name type="scientific">Exophiala oligosperma</name>
    <dbReference type="NCBI Taxonomy" id="215243"/>
    <lineage>
        <taxon>Eukaryota</taxon>
        <taxon>Fungi</taxon>
        <taxon>Dikarya</taxon>
        <taxon>Ascomycota</taxon>
        <taxon>Pezizomycotina</taxon>
        <taxon>Eurotiomycetes</taxon>
        <taxon>Chaetothyriomycetidae</taxon>
        <taxon>Chaetothyriales</taxon>
        <taxon>Herpotrichiellaceae</taxon>
        <taxon>Exophiala</taxon>
    </lineage>
</organism>
<dbReference type="GO" id="GO:0032259">
    <property type="term" value="P:methylation"/>
    <property type="evidence" value="ECO:0007669"/>
    <property type="project" value="UniProtKB-KW"/>
</dbReference>
<evidence type="ECO:0000256" key="6">
    <source>
        <dbReference type="ARBA" id="ARBA00022679"/>
    </source>
</evidence>
<proteinExistence type="inferred from homology"/>
<dbReference type="VEuPathDB" id="FungiDB:PV06_08540"/>